<organism evidence="1 2">
    <name type="scientific">Roseateles depolymerans</name>
    <dbReference type="NCBI Taxonomy" id="76731"/>
    <lineage>
        <taxon>Bacteria</taxon>
        <taxon>Pseudomonadati</taxon>
        <taxon>Pseudomonadota</taxon>
        <taxon>Betaproteobacteria</taxon>
        <taxon>Burkholderiales</taxon>
        <taxon>Sphaerotilaceae</taxon>
        <taxon>Roseateles</taxon>
    </lineage>
</organism>
<reference evidence="1 2" key="1">
    <citation type="submission" date="2015-12" db="EMBL/GenBank/DDBJ databases">
        <title>Complete genome of Roseateles depolymerans KCTC 42856.</title>
        <authorList>
            <person name="Kim K.M."/>
        </authorList>
    </citation>
    <scope>NUCLEOTIDE SEQUENCE [LARGE SCALE GENOMIC DNA]</scope>
    <source>
        <strain evidence="1 2">KCTC 42856</strain>
    </source>
</reference>
<gene>
    <name evidence="1" type="ORF">RD2015_3216</name>
</gene>
<name>A0A0U3N649_9BURK</name>
<dbReference type="OrthoDB" id="8859594at2"/>
<keyword evidence="2" id="KW-1185">Reference proteome</keyword>
<dbReference type="EMBL" id="CP013729">
    <property type="protein sequence ID" value="ALV07675.1"/>
    <property type="molecule type" value="Genomic_DNA"/>
</dbReference>
<proteinExistence type="predicted"/>
<evidence type="ECO:0000313" key="1">
    <source>
        <dbReference type="EMBL" id="ALV07675.1"/>
    </source>
</evidence>
<dbReference type="STRING" id="76731.RD2015_3216"/>
<evidence type="ECO:0000313" key="2">
    <source>
        <dbReference type="Proteomes" id="UP000060699"/>
    </source>
</evidence>
<dbReference type="Proteomes" id="UP000060699">
    <property type="component" value="Chromosome"/>
</dbReference>
<accession>A0A0U3N649</accession>
<dbReference type="KEGG" id="rdp:RD2015_3216"/>
<protein>
    <submittedName>
        <fullName evidence="1">Uncharacterized protein</fullName>
    </submittedName>
</protein>
<dbReference type="AlphaFoldDB" id="A0A0U3N649"/>
<dbReference type="RefSeq" id="WP_147306980.1">
    <property type="nucleotide sequence ID" value="NZ_CP013729.1"/>
</dbReference>
<sequence>MTTDQLVHLLGFTNIDGALVEAIKANGSSVDALSPKRMKETTSDYVSLVDKGVVLSFTPREYYSRDYGEPQGAGPFVMTGVFYYPNGSSEVSAYRGPVPFAKGAVLNRDQALLALGEPEETDEEDGEVYWDLWSVESRLLQVSYRKDLSTAAITVCLPKKD</sequence>